<accession>A0AAD3D958</accession>
<feature type="transmembrane region" description="Helical" evidence="1">
    <location>
        <begin position="165"/>
        <end position="191"/>
    </location>
</feature>
<sequence length="328" mass="36415">MSSEGAAKKEENESSSGSTVEKIKPYHAYIKPLIGVFTTVTPIIISGCQAVYKAYKTLPEDQLKILIGVIICFFGGVYPGLFAAIEAAKLGGWTDLQKSLTVLSEEVLVILEESKKDDVKDDDKNGTPDVKEIDSKALLVRKANLVLTKMNPQRVNEALSSLYKVWLAVMAVLAIKFARTVTFAGSICTFLRKPTEKHLVPRIQNVVPDGYKKWVPVLNDWITKMISMSVAFYITSIIVAFTSALTGALMVTRGLLSMCTKKGWELGGLLPKDHKDTLLDEFTSYFIAFAGFIVQFKMNFNVPFPLNILLFPAEIAEQFIRWSVTKVN</sequence>
<keyword evidence="1" id="KW-0812">Transmembrane</keyword>
<proteinExistence type="predicted"/>
<keyword evidence="1" id="KW-0472">Membrane</keyword>
<dbReference type="AlphaFoldDB" id="A0AAD3D958"/>
<reference evidence="2 3" key="1">
    <citation type="journal article" date="2021" name="Sci. Rep.">
        <title>The genome of the diatom Chaetoceros tenuissimus carries an ancient integrated fragment of an extant virus.</title>
        <authorList>
            <person name="Hongo Y."/>
            <person name="Kimura K."/>
            <person name="Takaki Y."/>
            <person name="Yoshida Y."/>
            <person name="Baba S."/>
            <person name="Kobayashi G."/>
            <person name="Nagasaki K."/>
            <person name="Hano T."/>
            <person name="Tomaru Y."/>
        </authorList>
    </citation>
    <scope>NUCLEOTIDE SEQUENCE [LARGE SCALE GENOMIC DNA]</scope>
    <source>
        <strain evidence="2 3">NIES-3715</strain>
    </source>
</reference>
<gene>
    <name evidence="2" type="ORF">CTEN210_15447</name>
</gene>
<feature type="transmembrane region" description="Helical" evidence="1">
    <location>
        <begin position="230"/>
        <end position="251"/>
    </location>
</feature>
<protein>
    <submittedName>
        <fullName evidence="2">Uncharacterized protein</fullName>
    </submittedName>
</protein>
<keyword evidence="1" id="KW-1133">Transmembrane helix</keyword>
<feature type="transmembrane region" description="Helical" evidence="1">
    <location>
        <begin position="64"/>
        <end position="85"/>
    </location>
</feature>
<organism evidence="2 3">
    <name type="scientific">Chaetoceros tenuissimus</name>
    <dbReference type="NCBI Taxonomy" id="426638"/>
    <lineage>
        <taxon>Eukaryota</taxon>
        <taxon>Sar</taxon>
        <taxon>Stramenopiles</taxon>
        <taxon>Ochrophyta</taxon>
        <taxon>Bacillariophyta</taxon>
        <taxon>Coscinodiscophyceae</taxon>
        <taxon>Chaetocerotophycidae</taxon>
        <taxon>Chaetocerotales</taxon>
        <taxon>Chaetocerotaceae</taxon>
        <taxon>Chaetoceros</taxon>
    </lineage>
</organism>
<evidence type="ECO:0000313" key="3">
    <source>
        <dbReference type="Proteomes" id="UP001054902"/>
    </source>
</evidence>
<dbReference type="Proteomes" id="UP001054902">
    <property type="component" value="Unassembled WGS sequence"/>
</dbReference>
<evidence type="ECO:0000313" key="2">
    <source>
        <dbReference type="EMBL" id="GFH58971.1"/>
    </source>
</evidence>
<name>A0AAD3D958_9STRA</name>
<keyword evidence="3" id="KW-1185">Reference proteome</keyword>
<dbReference type="EMBL" id="BLLK01000062">
    <property type="protein sequence ID" value="GFH58971.1"/>
    <property type="molecule type" value="Genomic_DNA"/>
</dbReference>
<feature type="transmembrane region" description="Helical" evidence="1">
    <location>
        <begin position="33"/>
        <end position="52"/>
    </location>
</feature>
<comment type="caution">
    <text evidence="2">The sequence shown here is derived from an EMBL/GenBank/DDBJ whole genome shotgun (WGS) entry which is preliminary data.</text>
</comment>
<evidence type="ECO:0000256" key="1">
    <source>
        <dbReference type="SAM" id="Phobius"/>
    </source>
</evidence>